<dbReference type="Proteomes" id="UP000032336">
    <property type="component" value="Unassembled WGS sequence"/>
</dbReference>
<accession>A0A0D8FV92</accession>
<dbReference type="InterPro" id="IPR053136">
    <property type="entry name" value="UTP_pyrophosphatase-like"/>
</dbReference>
<gene>
    <name evidence="2" type="ORF">FEAC_11570</name>
</gene>
<dbReference type="Gene3D" id="3.30.2010.10">
    <property type="entry name" value="Metalloproteases ('zincins'), catalytic domain"/>
    <property type="match status" value="1"/>
</dbReference>
<dbReference type="PANTHER" id="PTHR30399">
    <property type="entry name" value="UNCHARACTERIZED PROTEIN YGJP"/>
    <property type="match status" value="1"/>
</dbReference>
<dbReference type="OrthoDB" id="9811177at2"/>
<proteinExistence type="predicted"/>
<keyword evidence="3" id="KW-1185">Reference proteome</keyword>
<sequence>MQTYWIKVEDIDVKLVFKHIKHLHIGVYPPRGEVRVSVPFGFQEEYVRQAVRSRLPWIYKHSERFQRAASQNMQKMVSGEFHYVWGRRCQLSVTEQPGHALVTLEDDRLDMRVPPGSTSDRVRHYLDAWYRTELKNAIPGVLRAWEPIVGARASDWGIRRMKTLWGSCNASSGRITINLELAKKHPESLDCVVVHELVHLLERGHGPRFKARMDRAMPDWRARQHRLSQSVSSPGLWTPS</sequence>
<feature type="domain" description="YgjP-like metallopeptidase" evidence="1">
    <location>
        <begin position="25"/>
        <end position="229"/>
    </location>
</feature>
<protein>
    <submittedName>
        <fullName evidence="2">SprT-like family protein</fullName>
    </submittedName>
</protein>
<name>A0A0D8FV92_9ACTN</name>
<dbReference type="CDD" id="cd07344">
    <property type="entry name" value="M48_yhfN_like"/>
    <property type="match status" value="1"/>
</dbReference>
<dbReference type="InterPro" id="IPR002725">
    <property type="entry name" value="YgjP-like_metallopeptidase"/>
</dbReference>
<dbReference type="AlphaFoldDB" id="A0A0D8FV92"/>
<dbReference type="PATRIC" id="fig|1121877.4.peg.1271"/>
<evidence type="ECO:0000259" key="1">
    <source>
        <dbReference type="Pfam" id="PF01863"/>
    </source>
</evidence>
<dbReference type="EMBL" id="JXUW01000008">
    <property type="protein sequence ID" value="KJE77031.1"/>
    <property type="molecule type" value="Genomic_DNA"/>
</dbReference>
<reference evidence="2 3" key="1">
    <citation type="submission" date="2015-01" db="EMBL/GenBank/DDBJ databases">
        <title>Draft genome of the acidophilic iron oxidizer Ferrimicrobium acidiphilum strain T23.</title>
        <authorList>
            <person name="Poehlein A."/>
            <person name="Eisen S."/>
            <person name="Schloemann M."/>
            <person name="Johnson B.D."/>
            <person name="Daniel R."/>
            <person name="Muehling M."/>
        </authorList>
    </citation>
    <scope>NUCLEOTIDE SEQUENCE [LARGE SCALE GENOMIC DNA]</scope>
    <source>
        <strain evidence="2 3">T23</strain>
    </source>
</reference>
<organism evidence="2 3">
    <name type="scientific">Ferrimicrobium acidiphilum DSM 19497</name>
    <dbReference type="NCBI Taxonomy" id="1121877"/>
    <lineage>
        <taxon>Bacteria</taxon>
        <taxon>Bacillati</taxon>
        <taxon>Actinomycetota</taxon>
        <taxon>Acidimicrobiia</taxon>
        <taxon>Acidimicrobiales</taxon>
        <taxon>Acidimicrobiaceae</taxon>
        <taxon>Ferrimicrobium</taxon>
    </lineage>
</organism>
<dbReference type="PANTHER" id="PTHR30399:SF1">
    <property type="entry name" value="UTP PYROPHOSPHATASE"/>
    <property type="match status" value="1"/>
</dbReference>
<comment type="caution">
    <text evidence="2">The sequence shown here is derived from an EMBL/GenBank/DDBJ whole genome shotgun (WGS) entry which is preliminary data.</text>
</comment>
<dbReference type="Pfam" id="PF01863">
    <property type="entry name" value="YgjP-like"/>
    <property type="match status" value="1"/>
</dbReference>
<evidence type="ECO:0000313" key="2">
    <source>
        <dbReference type="EMBL" id="KJE77031.1"/>
    </source>
</evidence>
<evidence type="ECO:0000313" key="3">
    <source>
        <dbReference type="Proteomes" id="UP000032336"/>
    </source>
</evidence>
<dbReference type="STRING" id="1121877.FEAC_11570"/>
<dbReference type="eggNOG" id="COG1451">
    <property type="taxonomic scope" value="Bacteria"/>
</dbReference>